<dbReference type="RefSeq" id="WP_245471972.1">
    <property type="nucleotide sequence ID" value="NZ_LBJC01000077.1"/>
</dbReference>
<dbReference type="Proteomes" id="UP000289546">
    <property type="component" value="Unassembled WGS sequence"/>
</dbReference>
<evidence type="ECO:0000313" key="1">
    <source>
        <dbReference type="EMBL" id="RXH38427.1"/>
    </source>
</evidence>
<reference evidence="1 2" key="1">
    <citation type="submission" date="2015-04" db="EMBL/GenBank/DDBJ databases">
        <title>Comparative genomics of rhizobia nodulating Arachis hypogaea in China.</title>
        <authorList>
            <person name="Li Y."/>
        </authorList>
    </citation>
    <scope>NUCLEOTIDE SEQUENCE [LARGE SCALE GENOMIC DNA]</scope>
    <source>
        <strain evidence="1 2">CCBAU 51757</strain>
    </source>
</reference>
<proteinExistence type="predicted"/>
<sequence length="122" mass="14049">MHRFVSKANVDHFINLLNGSDLTADQRANITKLLIDELDKLAHDLEHLEFAERKVADGRDQVNRVRDKRNSHPFGTTEREQAERLLVSCENLQTTLEDFCHHLRTKVYNSPGKTISTAPRQT</sequence>
<accession>A0A4Q0SGP7</accession>
<name>A0A4Q0SGP7_9BRAD</name>
<dbReference type="AlphaFoldDB" id="A0A4Q0SGP7"/>
<evidence type="ECO:0000313" key="2">
    <source>
        <dbReference type="Proteomes" id="UP000289546"/>
    </source>
</evidence>
<protein>
    <submittedName>
        <fullName evidence="1">Uncharacterized protein</fullName>
    </submittedName>
</protein>
<keyword evidence="2" id="KW-1185">Reference proteome</keyword>
<comment type="caution">
    <text evidence="1">The sequence shown here is derived from an EMBL/GenBank/DDBJ whole genome shotgun (WGS) entry which is preliminary data.</text>
</comment>
<organism evidence="1 2">
    <name type="scientific">Bradyrhizobium nanningense</name>
    <dbReference type="NCBI Taxonomy" id="1325118"/>
    <lineage>
        <taxon>Bacteria</taxon>
        <taxon>Pseudomonadati</taxon>
        <taxon>Pseudomonadota</taxon>
        <taxon>Alphaproteobacteria</taxon>
        <taxon>Hyphomicrobiales</taxon>
        <taxon>Nitrobacteraceae</taxon>
        <taxon>Bradyrhizobium</taxon>
    </lineage>
</organism>
<dbReference type="EMBL" id="LBJQ01000005">
    <property type="protein sequence ID" value="RXH38427.1"/>
    <property type="molecule type" value="Genomic_DNA"/>
</dbReference>
<gene>
    <name evidence="1" type="ORF">XH99_01385</name>
</gene>